<dbReference type="Proteomes" id="UP001585080">
    <property type="component" value="Unassembled WGS sequence"/>
</dbReference>
<name>A0ABV5EDE9_9ACTN</name>
<dbReference type="EMBL" id="JAYMRP010000016">
    <property type="protein sequence ID" value="MFB8774875.1"/>
    <property type="molecule type" value="Genomic_DNA"/>
</dbReference>
<accession>A0ABV5EDE9</accession>
<evidence type="ECO:0008006" key="4">
    <source>
        <dbReference type="Google" id="ProtNLM"/>
    </source>
</evidence>
<evidence type="ECO:0000313" key="2">
    <source>
        <dbReference type="EMBL" id="MFB8774875.1"/>
    </source>
</evidence>
<keyword evidence="3" id="KW-1185">Reference proteome</keyword>
<sequence length="71" mass="7946">MADRGVTERIAVRPAEWDDPEEQLVKQLAEVGAERDDLAAAGRVLRGWASGPQRDGPRRRLPRRWADRGVG</sequence>
<reference evidence="2 3" key="1">
    <citation type="submission" date="2024-01" db="EMBL/GenBank/DDBJ databases">
        <title>Genome mining of biosynthetic gene clusters to explore secondary metabolites of Streptomyces sp.</title>
        <authorList>
            <person name="Baig A."/>
            <person name="Ajitkumar Shintre N."/>
            <person name="Kumar H."/>
            <person name="Anbarasu A."/>
            <person name="Ramaiah S."/>
        </authorList>
    </citation>
    <scope>NUCLEOTIDE SEQUENCE [LARGE SCALE GENOMIC DNA]</scope>
    <source>
        <strain evidence="2 3">A57</strain>
    </source>
</reference>
<comment type="caution">
    <text evidence="2">The sequence shown here is derived from an EMBL/GenBank/DDBJ whole genome shotgun (WGS) entry which is preliminary data.</text>
</comment>
<evidence type="ECO:0000256" key="1">
    <source>
        <dbReference type="SAM" id="MobiDB-lite"/>
    </source>
</evidence>
<protein>
    <recommendedName>
        <fullName evidence="4">Acyl-CoA carboxylase subunit epsilon</fullName>
    </recommendedName>
</protein>
<evidence type="ECO:0000313" key="3">
    <source>
        <dbReference type="Proteomes" id="UP001585080"/>
    </source>
</evidence>
<gene>
    <name evidence="2" type="ORF">VSS16_19430</name>
</gene>
<proteinExistence type="predicted"/>
<feature type="region of interest" description="Disordered" evidence="1">
    <location>
        <begin position="48"/>
        <end position="71"/>
    </location>
</feature>
<organism evidence="2 3">
    <name type="scientific">Streptomyces broussonetiae</name>
    <dbReference type="NCBI Taxonomy" id="2686304"/>
    <lineage>
        <taxon>Bacteria</taxon>
        <taxon>Bacillati</taxon>
        <taxon>Actinomycetota</taxon>
        <taxon>Actinomycetes</taxon>
        <taxon>Kitasatosporales</taxon>
        <taxon>Streptomycetaceae</taxon>
        <taxon>Streptomyces</taxon>
    </lineage>
</organism>
<dbReference type="RefSeq" id="WP_376733562.1">
    <property type="nucleotide sequence ID" value="NZ_JAYMRP010000016.1"/>
</dbReference>